<protein>
    <submittedName>
        <fullName evidence="1">Uncharacterized protein</fullName>
    </submittedName>
</protein>
<name>A0AAV4VX26_CAEEX</name>
<proteinExistence type="predicted"/>
<gene>
    <name evidence="1" type="ORF">CEXT_390871</name>
</gene>
<dbReference type="EMBL" id="BPLR01015285">
    <property type="protein sequence ID" value="GIY74992.1"/>
    <property type="molecule type" value="Genomic_DNA"/>
</dbReference>
<sequence>MFLYVFVSGRLRKSQASIPSKYFCLKTVLTFSNTILFQKEWSGERTVLPLWFSDSMPTWISTIPVRGLRYCHCLQIAAERFIQRDSASHLEVFQIVFNMTHN</sequence>
<dbReference type="Proteomes" id="UP001054945">
    <property type="component" value="Unassembled WGS sequence"/>
</dbReference>
<evidence type="ECO:0000313" key="1">
    <source>
        <dbReference type="EMBL" id="GIY74992.1"/>
    </source>
</evidence>
<evidence type="ECO:0000313" key="2">
    <source>
        <dbReference type="Proteomes" id="UP001054945"/>
    </source>
</evidence>
<comment type="caution">
    <text evidence="1">The sequence shown here is derived from an EMBL/GenBank/DDBJ whole genome shotgun (WGS) entry which is preliminary data.</text>
</comment>
<accession>A0AAV4VX26</accession>
<organism evidence="1 2">
    <name type="scientific">Caerostris extrusa</name>
    <name type="common">Bark spider</name>
    <name type="synonym">Caerostris bankana</name>
    <dbReference type="NCBI Taxonomy" id="172846"/>
    <lineage>
        <taxon>Eukaryota</taxon>
        <taxon>Metazoa</taxon>
        <taxon>Ecdysozoa</taxon>
        <taxon>Arthropoda</taxon>
        <taxon>Chelicerata</taxon>
        <taxon>Arachnida</taxon>
        <taxon>Araneae</taxon>
        <taxon>Araneomorphae</taxon>
        <taxon>Entelegynae</taxon>
        <taxon>Araneoidea</taxon>
        <taxon>Araneidae</taxon>
        <taxon>Caerostris</taxon>
    </lineage>
</organism>
<reference evidence="1 2" key="1">
    <citation type="submission" date="2021-06" db="EMBL/GenBank/DDBJ databases">
        <title>Caerostris extrusa draft genome.</title>
        <authorList>
            <person name="Kono N."/>
            <person name="Arakawa K."/>
        </authorList>
    </citation>
    <scope>NUCLEOTIDE SEQUENCE [LARGE SCALE GENOMIC DNA]</scope>
</reference>
<dbReference type="AlphaFoldDB" id="A0AAV4VX26"/>
<keyword evidence="2" id="KW-1185">Reference proteome</keyword>